<dbReference type="RefSeq" id="WP_213097056.1">
    <property type="nucleotide sequence ID" value="NZ_JAGYPH010000001.1"/>
</dbReference>
<dbReference type="Gene3D" id="3.40.50.300">
    <property type="entry name" value="P-loop containing nucleotide triphosphate hydrolases"/>
    <property type="match status" value="1"/>
</dbReference>
<reference evidence="4 5" key="1">
    <citation type="submission" date="2021-05" db="EMBL/GenBank/DDBJ databases">
        <title>Novel Bacillus species.</title>
        <authorList>
            <person name="Liu G."/>
        </authorList>
    </citation>
    <scope>NUCLEOTIDE SEQUENCE [LARGE SCALE GENOMIC DNA]</scope>
    <source>
        <strain evidence="4 5">FJAT-49682</strain>
    </source>
</reference>
<dbReference type="SUPFAM" id="SSF52540">
    <property type="entry name" value="P-loop containing nucleoside triphosphate hydrolases"/>
    <property type="match status" value="1"/>
</dbReference>
<evidence type="ECO:0000313" key="5">
    <source>
        <dbReference type="Proteomes" id="UP000676456"/>
    </source>
</evidence>
<proteinExistence type="predicted"/>
<dbReference type="InterPro" id="IPR037359">
    <property type="entry name" value="NST/OST"/>
</dbReference>
<dbReference type="PANTHER" id="PTHR10605">
    <property type="entry name" value="HEPARAN SULFATE SULFOTRANSFERASE"/>
    <property type="match status" value="1"/>
</dbReference>
<dbReference type="InterPro" id="IPR000863">
    <property type="entry name" value="Sulfotransferase_dom"/>
</dbReference>
<sequence length="255" mass="30699">MGKKKEQFLASHERMPDFLIIGAMKCGTTTLYKNLVKHSSIVSAKRKELHFFDKEDEYSKGIDSYKNNFPLLNKKKLINKPNLVTGEATPRYLFIPEVPERVFNAMPNVKLIVLLRNPVDRAYSHYHHFKRRELEKLTFEEAIDKELNGIIEPNINRTYLARGNYVDQLKRWMDFFPREQFLILESENYYRNPRIGINQVCQFLDLPEWNFEYTKEASHPYPKMEEHMRERLIKYFKPYNEKLEDYLGDNFSWER</sequence>
<name>A0A942UIH8_9BACI</name>
<dbReference type="GO" id="GO:0008146">
    <property type="term" value="F:sulfotransferase activity"/>
    <property type="evidence" value="ECO:0007669"/>
    <property type="project" value="InterPro"/>
</dbReference>
<evidence type="ECO:0000256" key="2">
    <source>
        <dbReference type="ARBA" id="ARBA00023180"/>
    </source>
</evidence>
<dbReference type="EMBL" id="JAGYPN010000001">
    <property type="protein sequence ID" value="MBS4222085.1"/>
    <property type="molecule type" value="Genomic_DNA"/>
</dbReference>
<dbReference type="Pfam" id="PF00685">
    <property type="entry name" value="Sulfotransfer_1"/>
    <property type="match status" value="1"/>
</dbReference>
<accession>A0A942UIH8</accession>
<dbReference type="PANTHER" id="PTHR10605:SF56">
    <property type="entry name" value="BIFUNCTIONAL HEPARAN SULFATE N-DEACETYLASE_N-SULFOTRANSFERASE"/>
    <property type="match status" value="1"/>
</dbReference>
<protein>
    <submittedName>
        <fullName evidence="4">Sulfotransferase domain-containing protein</fullName>
    </submittedName>
</protein>
<keyword evidence="1" id="KW-0808">Transferase</keyword>
<dbReference type="InterPro" id="IPR027417">
    <property type="entry name" value="P-loop_NTPase"/>
</dbReference>
<keyword evidence="5" id="KW-1185">Reference proteome</keyword>
<gene>
    <name evidence="4" type="ORF">KHA91_04860</name>
</gene>
<dbReference type="AlphaFoldDB" id="A0A942UIH8"/>
<dbReference type="Proteomes" id="UP000676456">
    <property type="component" value="Unassembled WGS sequence"/>
</dbReference>
<feature type="domain" description="Sulfotransferase" evidence="3">
    <location>
        <begin position="16"/>
        <end position="208"/>
    </location>
</feature>
<organism evidence="4 5">
    <name type="scientific">Lederbergia citrea</name>
    <dbReference type="NCBI Taxonomy" id="2833581"/>
    <lineage>
        <taxon>Bacteria</taxon>
        <taxon>Bacillati</taxon>
        <taxon>Bacillota</taxon>
        <taxon>Bacilli</taxon>
        <taxon>Bacillales</taxon>
        <taxon>Bacillaceae</taxon>
        <taxon>Lederbergia</taxon>
    </lineage>
</organism>
<evidence type="ECO:0000313" key="4">
    <source>
        <dbReference type="EMBL" id="MBS4222085.1"/>
    </source>
</evidence>
<comment type="caution">
    <text evidence="4">The sequence shown here is derived from an EMBL/GenBank/DDBJ whole genome shotgun (WGS) entry which is preliminary data.</text>
</comment>
<evidence type="ECO:0000256" key="1">
    <source>
        <dbReference type="ARBA" id="ARBA00022679"/>
    </source>
</evidence>
<keyword evidence="2" id="KW-0325">Glycoprotein</keyword>
<evidence type="ECO:0000259" key="3">
    <source>
        <dbReference type="Pfam" id="PF00685"/>
    </source>
</evidence>